<dbReference type="Proteomes" id="UP000067711">
    <property type="component" value="Chromosome 1"/>
</dbReference>
<feature type="region of interest" description="Disordered" evidence="1">
    <location>
        <begin position="1"/>
        <end position="25"/>
    </location>
</feature>
<proteinExistence type="predicted"/>
<accession>A0A1B4G6F3</accession>
<evidence type="ECO:0000256" key="1">
    <source>
        <dbReference type="SAM" id="MobiDB-lite"/>
    </source>
</evidence>
<protein>
    <submittedName>
        <fullName evidence="2">Uncharacterized protein</fullName>
    </submittedName>
</protein>
<sequence>MQAPAGAGARRAGRAAPAAGGRGGGQAVRLGADVGWERGCGQAIAPEIGAPRAAGEGGQ</sequence>
<dbReference type="EMBL" id="CP013389">
    <property type="protein sequence ID" value="AOJ11495.1"/>
    <property type="molecule type" value="Genomic_DNA"/>
</dbReference>
<evidence type="ECO:0000313" key="2">
    <source>
        <dbReference type="EMBL" id="AOJ11495.1"/>
    </source>
</evidence>
<reference evidence="2 3" key="1">
    <citation type="submission" date="2015-12" db="EMBL/GenBank/DDBJ databases">
        <title>Diversity of Burkholderia near neighbor genomes.</title>
        <authorList>
            <person name="Sahl J."/>
            <person name="Wagner D."/>
            <person name="Keim P."/>
        </authorList>
    </citation>
    <scope>NUCLEOTIDE SEQUENCE [LARGE SCALE GENOMIC DNA]</scope>
    <source>
        <strain evidence="2 3">BDU8</strain>
    </source>
</reference>
<feature type="compositionally biased region" description="Low complexity" evidence="1">
    <location>
        <begin position="1"/>
        <end position="19"/>
    </location>
</feature>
<gene>
    <name evidence="2" type="ORF">WS71_31055</name>
</gene>
<name>A0A1B4G6F3_9BURK</name>
<evidence type="ECO:0000313" key="3">
    <source>
        <dbReference type="Proteomes" id="UP000067711"/>
    </source>
</evidence>
<organism evidence="2 3">
    <name type="scientific">Burkholderia mayonis</name>
    <dbReference type="NCBI Taxonomy" id="1385591"/>
    <lineage>
        <taxon>Bacteria</taxon>
        <taxon>Pseudomonadati</taxon>
        <taxon>Pseudomonadota</taxon>
        <taxon>Betaproteobacteria</taxon>
        <taxon>Burkholderiales</taxon>
        <taxon>Burkholderiaceae</taxon>
        <taxon>Burkholderia</taxon>
        <taxon>pseudomallei group</taxon>
    </lineage>
</organism>
<dbReference type="AlphaFoldDB" id="A0A1B4G6F3"/>